<proteinExistence type="inferred from homology"/>
<reference evidence="7" key="1">
    <citation type="journal article" date="2014" name="Front. Microbiol.">
        <title>High frequency of phylogenetically diverse reductive dehalogenase-homologous genes in deep subseafloor sedimentary metagenomes.</title>
        <authorList>
            <person name="Kawai M."/>
            <person name="Futagami T."/>
            <person name="Toyoda A."/>
            <person name="Takaki Y."/>
            <person name="Nishi S."/>
            <person name="Hori S."/>
            <person name="Arai W."/>
            <person name="Tsubouchi T."/>
            <person name="Morono Y."/>
            <person name="Uchiyama I."/>
            <person name="Ito T."/>
            <person name="Fujiyama A."/>
            <person name="Inagaki F."/>
            <person name="Takami H."/>
        </authorList>
    </citation>
    <scope>NUCLEOTIDE SEQUENCE</scope>
    <source>
        <strain evidence="7">Expedition CK06-06</strain>
    </source>
</reference>
<dbReference type="FunFam" id="3.55.40.20:FF:000004">
    <property type="entry name" value="Superoxide dismutase [Fe]"/>
    <property type="match status" value="1"/>
</dbReference>
<keyword evidence="3" id="KW-0479">Metal-binding</keyword>
<dbReference type="GO" id="GO:0046872">
    <property type="term" value="F:metal ion binding"/>
    <property type="evidence" value="ECO:0007669"/>
    <property type="project" value="UniProtKB-KW"/>
</dbReference>
<evidence type="ECO:0000259" key="5">
    <source>
        <dbReference type="Pfam" id="PF00081"/>
    </source>
</evidence>
<dbReference type="PROSITE" id="PS00088">
    <property type="entry name" value="SOD_MN"/>
    <property type="match status" value="1"/>
</dbReference>
<dbReference type="GO" id="GO:0004784">
    <property type="term" value="F:superoxide dismutase activity"/>
    <property type="evidence" value="ECO:0007669"/>
    <property type="project" value="UniProtKB-EC"/>
</dbReference>
<feature type="domain" description="Manganese/iron superoxide dismutase C-terminal" evidence="6">
    <location>
        <begin position="73"/>
        <end position="172"/>
    </location>
</feature>
<dbReference type="InterPro" id="IPR019831">
    <property type="entry name" value="Mn/Fe_SOD_N"/>
</dbReference>
<dbReference type="InterPro" id="IPR019833">
    <property type="entry name" value="Mn/Fe_SOD_BS"/>
</dbReference>
<dbReference type="InterPro" id="IPR001189">
    <property type="entry name" value="Mn/Fe_SOD"/>
</dbReference>
<organism evidence="7">
    <name type="scientific">marine sediment metagenome</name>
    <dbReference type="NCBI Taxonomy" id="412755"/>
    <lineage>
        <taxon>unclassified sequences</taxon>
        <taxon>metagenomes</taxon>
        <taxon>ecological metagenomes</taxon>
    </lineage>
</organism>
<name>X1J223_9ZZZZ</name>
<dbReference type="InterPro" id="IPR019832">
    <property type="entry name" value="Mn/Fe_SOD_C"/>
</dbReference>
<sequence length="181" mass="19767">LSRQTLTLHHDKHHQGYVNGLNATLAKLATAREAGDYAGVKALSRNLAFHGSGHVLHSLYWRSMTPGGRALRGELLSAVRRDFGSAEAFLASFAAATKAAEGSGWGIVAYEPMGGRLLVLQAEKHQNLAVWGAAPLLVCDVWEHAYYVDFENRRGDYVDGFLAVADWEFVGRRYAQAVRAG</sequence>
<comment type="caution">
    <text evidence="7">The sequence shown here is derived from an EMBL/GenBank/DDBJ whole genome shotgun (WGS) entry which is preliminary data.</text>
</comment>
<evidence type="ECO:0000313" key="7">
    <source>
        <dbReference type="EMBL" id="GAH72409.1"/>
    </source>
</evidence>
<dbReference type="FunFam" id="1.10.287.990:FF:000001">
    <property type="entry name" value="Superoxide dismutase"/>
    <property type="match status" value="1"/>
</dbReference>
<dbReference type="EC" id="1.15.1.1" evidence="2"/>
<gene>
    <name evidence="7" type="ORF">S03H2_45614</name>
</gene>
<comment type="similarity">
    <text evidence="1">Belongs to the iron/manganese superoxide dismutase family.</text>
</comment>
<dbReference type="InterPro" id="IPR036314">
    <property type="entry name" value="SOD_C_sf"/>
</dbReference>
<accession>X1J223</accession>
<dbReference type="InterPro" id="IPR036324">
    <property type="entry name" value="Mn/Fe_SOD_N_sf"/>
</dbReference>
<dbReference type="SUPFAM" id="SSF46609">
    <property type="entry name" value="Fe,Mn superoxide dismutase (SOD), N-terminal domain"/>
    <property type="match status" value="1"/>
</dbReference>
<evidence type="ECO:0000256" key="1">
    <source>
        <dbReference type="ARBA" id="ARBA00008714"/>
    </source>
</evidence>
<evidence type="ECO:0000259" key="6">
    <source>
        <dbReference type="Pfam" id="PF02777"/>
    </source>
</evidence>
<dbReference type="PANTHER" id="PTHR11404:SF6">
    <property type="entry name" value="SUPEROXIDE DISMUTASE [MN], MITOCHONDRIAL"/>
    <property type="match status" value="1"/>
</dbReference>
<dbReference type="Gene3D" id="3.55.40.20">
    <property type="entry name" value="Iron/manganese superoxide dismutase, C-terminal domain"/>
    <property type="match status" value="1"/>
</dbReference>
<dbReference type="Pfam" id="PF02777">
    <property type="entry name" value="Sod_Fe_C"/>
    <property type="match status" value="1"/>
</dbReference>
<dbReference type="AlphaFoldDB" id="X1J223"/>
<evidence type="ECO:0000256" key="2">
    <source>
        <dbReference type="ARBA" id="ARBA00012682"/>
    </source>
</evidence>
<feature type="non-terminal residue" evidence="7">
    <location>
        <position position="1"/>
    </location>
</feature>
<dbReference type="Gene3D" id="1.10.287.990">
    <property type="entry name" value="Fe,Mn superoxide dismutase (SOD) domain"/>
    <property type="match status" value="1"/>
</dbReference>
<dbReference type="PIRSF" id="PIRSF000349">
    <property type="entry name" value="SODismutase"/>
    <property type="match status" value="1"/>
</dbReference>
<keyword evidence="4" id="KW-0560">Oxidoreductase</keyword>
<dbReference type="SUPFAM" id="SSF54719">
    <property type="entry name" value="Fe,Mn superoxide dismutase (SOD), C-terminal domain"/>
    <property type="match status" value="1"/>
</dbReference>
<dbReference type="InterPro" id="IPR050265">
    <property type="entry name" value="Fe/Mn_Superoxide_Dismutase"/>
</dbReference>
<feature type="domain" description="Manganese/iron superoxide dismutase N-terminal" evidence="5">
    <location>
        <begin position="2"/>
        <end position="64"/>
    </location>
</feature>
<dbReference type="EMBL" id="BARU01028593">
    <property type="protein sequence ID" value="GAH72409.1"/>
    <property type="molecule type" value="Genomic_DNA"/>
</dbReference>
<dbReference type="Pfam" id="PF00081">
    <property type="entry name" value="Sod_Fe_N"/>
    <property type="match status" value="1"/>
</dbReference>
<dbReference type="PRINTS" id="PR01703">
    <property type="entry name" value="MNSODISMTASE"/>
</dbReference>
<evidence type="ECO:0000256" key="3">
    <source>
        <dbReference type="ARBA" id="ARBA00022723"/>
    </source>
</evidence>
<evidence type="ECO:0000256" key="4">
    <source>
        <dbReference type="ARBA" id="ARBA00023002"/>
    </source>
</evidence>
<dbReference type="PANTHER" id="PTHR11404">
    <property type="entry name" value="SUPEROXIDE DISMUTASE 2"/>
    <property type="match status" value="1"/>
</dbReference>
<protein>
    <recommendedName>
        <fullName evidence="2">superoxide dismutase</fullName>
        <ecNumber evidence="2">1.15.1.1</ecNumber>
    </recommendedName>
</protein>